<accession>I0IDM4</accession>
<feature type="region of interest" description="Disordered" evidence="1">
    <location>
        <begin position="128"/>
        <end position="167"/>
    </location>
</feature>
<organism evidence="3 4">
    <name type="scientific">Phycisphaera mikurensis (strain NBRC 102666 / KCTC 22515 / FYK2301M01)</name>
    <dbReference type="NCBI Taxonomy" id="1142394"/>
    <lineage>
        <taxon>Bacteria</taxon>
        <taxon>Pseudomonadati</taxon>
        <taxon>Planctomycetota</taxon>
        <taxon>Phycisphaerae</taxon>
        <taxon>Phycisphaerales</taxon>
        <taxon>Phycisphaeraceae</taxon>
        <taxon>Phycisphaera</taxon>
    </lineage>
</organism>
<keyword evidence="2" id="KW-1133">Transmembrane helix</keyword>
<dbReference type="EMBL" id="AP012338">
    <property type="protein sequence ID" value="BAM03362.1"/>
    <property type="molecule type" value="Genomic_DNA"/>
</dbReference>
<keyword evidence="4" id="KW-1185">Reference proteome</keyword>
<dbReference type="KEGG" id="phm:PSMK_12030"/>
<proteinExistence type="predicted"/>
<sequence length="196" mass="20068">MTGVLAQASADGGEPVWVQALLVGGILLVIASLMTLLRNRKRGAASSTTARDRLDHARADARLKDGQRKDLEAVSIAIEEMARRVGAQLDNKASRVEALLDEAERVIHRLDAATRAAAVAAARAPEAAGPAAPPAIGSGAPPPPSPPPPSPPPAAADALRAEVSRLATEGLDPPAIAARTGEHVGKIELILALARG</sequence>
<dbReference type="AlphaFoldDB" id="I0IDM4"/>
<feature type="compositionally biased region" description="Pro residues" evidence="1">
    <location>
        <begin position="140"/>
        <end position="154"/>
    </location>
</feature>
<evidence type="ECO:0000313" key="3">
    <source>
        <dbReference type="EMBL" id="BAM03362.1"/>
    </source>
</evidence>
<reference evidence="3 4" key="1">
    <citation type="submission" date="2012-02" db="EMBL/GenBank/DDBJ databases">
        <title>Complete genome sequence of Phycisphaera mikurensis NBRC 102666.</title>
        <authorList>
            <person name="Ankai A."/>
            <person name="Hosoyama A."/>
            <person name="Terui Y."/>
            <person name="Sekine M."/>
            <person name="Fukai R."/>
            <person name="Kato Y."/>
            <person name="Nakamura S."/>
            <person name="Yamada-Narita S."/>
            <person name="Kawakoshi A."/>
            <person name="Fukunaga Y."/>
            <person name="Yamazaki S."/>
            <person name="Fujita N."/>
        </authorList>
    </citation>
    <scope>NUCLEOTIDE SEQUENCE [LARGE SCALE GENOMIC DNA]</scope>
    <source>
        <strain evidence="4">NBRC 102666 / KCTC 22515 / FYK2301M01</strain>
    </source>
</reference>
<evidence type="ECO:0000256" key="2">
    <source>
        <dbReference type="SAM" id="Phobius"/>
    </source>
</evidence>
<keyword evidence="2" id="KW-0472">Membrane</keyword>
<evidence type="ECO:0000256" key="1">
    <source>
        <dbReference type="SAM" id="MobiDB-lite"/>
    </source>
</evidence>
<dbReference type="STRING" id="1142394.PSMK_12030"/>
<dbReference type="RefSeq" id="WP_014436581.1">
    <property type="nucleotide sequence ID" value="NC_017080.1"/>
</dbReference>
<evidence type="ECO:0000313" key="4">
    <source>
        <dbReference type="Proteomes" id="UP000007881"/>
    </source>
</evidence>
<dbReference type="OrthoDB" id="9895788at2"/>
<feature type="transmembrane region" description="Helical" evidence="2">
    <location>
        <begin position="16"/>
        <end position="37"/>
    </location>
</feature>
<dbReference type="Proteomes" id="UP000007881">
    <property type="component" value="Chromosome"/>
</dbReference>
<gene>
    <name evidence="3" type="ordered locus">PSMK_12030</name>
</gene>
<feature type="compositionally biased region" description="Low complexity" evidence="1">
    <location>
        <begin position="128"/>
        <end position="139"/>
    </location>
</feature>
<keyword evidence="2" id="KW-0812">Transmembrane</keyword>
<dbReference type="HOGENOM" id="CLU_1389103_0_0_0"/>
<protein>
    <submittedName>
        <fullName evidence="3">Uncharacterized protein</fullName>
    </submittedName>
</protein>
<name>I0IDM4_PHYMF</name>